<dbReference type="Gene3D" id="1.20.1250.20">
    <property type="entry name" value="MFS general substrate transporter like domains"/>
    <property type="match status" value="1"/>
</dbReference>
<evidence type="ECO:0000256" key="1">
    <source>
        <dbReference type="ARBA" id="ARBA00004141"/>
    </source>
</evidence>
<dbReference type="GO" id="GO:0022857">
    <property type="term" value="F:transmembrane transporter activity"/>
    <property type="evidence" value="ECO:0007669"/>
    <property type="project" value="InterPro"/>
</dbReference>
<feature type="region of interest" description="Disordered" evidence="5">
    <location>
        <begin position="663"/>
        <end position="707"/>
    </location>
</feature>
<evidence type="ECO:0000259" key="7">
    <source>
        <dbReference type="PROSITE" id="PS50850"/>
    </source>
</evidence>
<keyword evidence="3 6" id="KW-1133">Transmembrane helix</keyword>
<dbReference type="InterPro" id="IPR036259">
    <property type="entry name" value="MFS_trans_sf"/>
</dbReference>
<gene>
    <name evidence="9" type="primary">LOC116952033</name>
</gene>
<dbReference type="InterPro" id="IPR005828">
    <property type="entry name" value="MFS_sugar_transport-like"/>
</dbReference>
<keyword evidence="2 6" id="KW-0812">Transmembrane</keyword>
<dbReference type="InterPro" id="IPR020846">
    <property type="entry name" value="MFS_dom"/>
</dbReference>
<protein>
    <submittedName>
        <fullName evidence="9">Solute carrier family 22 member 31</fullName>
    </submittedName>
</protein>
<dbReference type="Proteomes" id="UP001318040">
    <property type="component" value="Chromosome 45"/>
</dbReference>
<dbReference type="Pfam" id="PF00083">
    <property type="entry name" value="Sugar_tr"/>
    <property type="match status" value="1"/>
</dbReference>
<feature type="transmembrane region" description="Helical" evidence="6">
    <location>
        <begin position="422"/>
        <end position="442"/>
    </location>
</feature>
<sequence>MASTPDTPSLSPRRETTALGRFPATHGSDSAAAAGGGVAAAAAGASSFDCALMPAAGGFGRHQKLHSVLTWLPYIFVGCVLCADAFNSAPPDSYRCRPDPAALPANASDAQVWLWLTRREARGGQQQQQQYLQQQQQQYLQQQMNGVGGGGGGGGPHCARVRYGVAAGAAEANGTAVDTREECTAWVYRVSPSQPGLRRTIVTQWDLVCKKWWLVPAERLAFMVGYVVGCVAMGALSDRLGRRCVLLISLVLTSLVGFAMGLSSGPVMFTVLRLVQGLFLPGVFLSLYLILIEMCDPPRRLMRCMMAMVFLVGGEMVLPGLALLCRDWAVLQPVLATPLVLSVSLACVLGESARWLLATRQVAEARAALETIAERNGATEDEDVARRNDAFQEIECALEFASKPRKHNVLELFSTRNIWKNLLILCFITFIGSGLHLCFMQYLRDSGHSFYARYYMMAGAAAVGCLLTCVAAERMGRRGTLLACVILMGLASLLLLALTQYLVPELVLALTLLGLVVSHAAGGLGVFVAAEVTPTVVRGAGLGLAAGCASLGRVSAPLEELLTERGSFLHHVVLAALDVVALLSVMFLPESRGHPLPESLDDGETYRQHLQLSSAPGACGGGGGGVGGGGGGVGTAGVDRAAPNGGGGGGGGIIGDGCSPAVPSLRTASRRKRDKVPLLSQASEAGSYASARSDSSELRDITAGIDF</sequence>
<evidence type="ECO:0000313" key="9">
    <source>
        <dbReference type="RefSeq" id="XP_032826908.1"/>
    </source>
</evidence>
<feature type="transmembrane region" description="Helical" evidence="6">
    <location>
        <begin position="507"/>
        <end position="529"/>
    </location>
</feature>
<comment type="subcellular location">
    <subcellularLocation>
        <location evidence="1">Membrane</location>
        <topology evidence="1">Multi-pass membrane protein</topology>
    </subcellularLocation>
</comment>
<evidence type="ECO:0000313" key="8">
    <source>
        <dbReference type="Proteomes" id="UP001318040"/>
    </source>
</evidence>
<organism evidence="8 9">
    <name type="scientific">Petromyzon marinus</name>
    <name type="common">Sea lamprey</name>
    <dbReference type="NCBI Taxonomy" id="7757"/>
    <lineage>
        <taxon>Eukaryota</taxon>
        <taxon>Metazoa</taxon>
        <taxon>Chordata</taxon>
        <taxon>Craniata</taxon>
        <taxon>Vertebrata</taxon>
        <taxon>Cyclostomata</taxon>
        <taxon>Hyperoartia</taxon>
        <taxon>Petromyzontiformes</taxon>
        <taxon>Petromyzontidae</taxon>
        <taxon>Petromyzon</taxon>
    </lineage>
</organism>
<evidence type="ECO:0000256" key="2">
    <source>
        <dbReference type="ARBA" id="ARBA00022692"/>
    </source>
</evidence>
<feature type="transmembrane region" description="Helical" evidence="6">
    <location>
        <begin position="244"/>
        <end position="262"/>
    </location>
</feature>
<dbReference type="RefSeq" id="XP_032826908.1">
    <property type="nucleotide sequence ID" value="XM_032971017.1"/>
</dbReference>
<feature type="transmembrane region" description="Helical" evidence="6">
    <location>
        <begin position="220"/>
        <end position="237"/>
    </location>
</feature>
<feature type="transmembrane region" description="Helical" evidence="6">
    <location>
        <begin position="454"/>
        <end position="472"/>
    </location>
</feature>
<feature type="transmembrane region" description="Helical" evidence="6">
    <location>
        <begin position="330"/>
        <end position="350"/>
    </location>
</feature>
<feature type="domain" description="Major facilitator superfamily (MFS) profile" evidence="7">
    <location>
        <begin position="167"/>
        <end position="593"/>
    </location>
</feature>
<keyword evidence="8" id="KW-1185">Reference proteome</keyword>
<dbReference type="PROSITE" id="PS00216">
    <property type="entry name" value="SUGAR_TRANSPORT_1"/>
    <property type="match status" value="1"/>
</dbReference>
<reference evidence="9" key="1">
    <citation type="submission" date="2025-08" db="UniProtKB">
        <authorList>
            <consortium name="RefSeq"/>
        </authorList>
    </citation>
    <scope>IDENTIFICATION</scope>
    <source>
        <tissue evidence="9">Sperm</tissue>
    </source>
</reference>
<dbReference type="SUPFAM" id="SSF103473">
    <property type="entry name" value="MFS general substrate transporter"/>
    <property type="match status" value="1"/>
</dbReference>
<feature type="transmembrane region" description="Helical" evidence="6">
    <location>
        <begin position="274"/>
        <end position="292"/>
    </location>
</feature>
<dbReference type="PANTHER" id="PTHR24064">
    <property type="entry name" value="SOLUTE CARRIER FAMILY 22 MEMBER"/>
    <property type="match status" value="1"/>
</dbReference>
<dbReference type="KEGG" id="pmrn:116952033"/>
<dbReference type="PROSITE" id="PS50850">
    <property type="entry name" value="MFS"/>
    <property type="match status" value="1"/>
</dbReference>
<feature type="transmembrane region" description="Helical" evidence="6">
    <location>
        <begin position="479"/>
        <end position="501"/>
    </location>
</feature>
<dbReference type="AlphaFoldDB" id="A0AAJ7U241"/>
<evidence type="ECO:0000256" key="3">
    <source>
        <dbReference type="ARBA" id="ARBA00022989"/>
    </source>
</evidence>
<name>A0AAJ7U241_PETMA</name>
<evidence type="ECO:0000256" key="5">
    <source>
        <dbReference type="SAM" id="MobiDB-lite"/>
    </source>
</evidence>
<evidence type="ECO:0000256" key="4">
    <source>
        <dbReference type="ARBA" id="ARBA00023136"/>
    </source>
</evidence>
<proteinExistence type="predicted"/>
<dbReference type="InterPro" id="IPR005829">
    <property type="entry name" value="Sugar_transporter_CS"/>
</dbReference>
<feature type="transmembrane region" description="Helical" evidence="6">
    <location>
        <begin position="304"/>
        <end position="324"/>
    </location>
</feature>
<accession>A0AAJ7U241</accession>
<keyword evidence="4 6" id="KW-0472">Membrane</keyword>
<evidence type="ECO:0000256" key="6">
    <source>
        <dbReference type="SAM" id="Phobius"/>
    </source>
</evidence>
<dbReference type="GO" id="GO:0016020">
    <property type="term" value="C:membrane"/>
    <property type="evidence" value="ECO:0007669"/>
    <property type="project" value="UniProtKB-SubCell"/>
</dbReference>